<name>A0A450TCN7_9GAMM</name>
<proteinExistence type="predicted"/>
<accession>A0A450TCN7</accession>
<dbReference type="AlphaFoldDB" id="A0A450TCN7"/>
<organism evidence="1">
    <name type="scientific">Candidatus Kentrum sp. FW</name>
    <dbReference type="NCBI Taxonomy" id="2126338"/>
    <lineage>
        <taxon>Bacteria</taxon>
        <taxon>Pseudomonadati</taxon>
        <taxon>Pseudomonadota</taxon>
        <taxon>Gammaproteobacteria</taxon>
        <taxon>Candidatus Kentrum</taxon>
    </lineage>
</organism>
<gene>
    <name evidence="1" type="ORF">BECKFW1821C_GA0114237_100625</name>
</gene>
<reference evidence="1" key="1">
    <citation type="submission" date="2019-02" db="EMBL/GenBank/DDBJ databases">
        <authorList>
            <person name="Gruber-Vodicka R. H."/>
            <person name="Seah K. B. B."/>
        </authorList>
    </citation>
    <scope>NUCLEOTIDE SEQUENCE</scope>
    <source>
        <strain evidence="1">BECK_BZ131</strain>
    </source>
</reference>
<dbReference type="EMBL" id="CAADFE010000006">
    <property type="protein sequence ID" value="VFJ64647.1"/>
    <property type="molecule type" value="Genomic_DNA"/>
</dbReference>
<protein>
    <submittedName>
        <fullName evidence="1">Uncharacterized protein</fullName>
    </submittedName>
</protein>
<sequence>MAICVDYEMTFEMGCLWYSNLPAIPCLDIIDSVYGSYRSQISQPLTIAVG</sequence>
<evidence type="ECO:0000313" key="1">
    <source>
        <dbReference type="EMBL" id="VFJ64647.1"/>
    </source>
</evidence>